<keyword evidence="2" id="KW-1185">Reference proteome</keyword>
<evidence type="ECO:0008006" key="3">
    <source>
        <dbReference type="Google" id="ProtNLM"/>
    </source>
</evidence>
<dbReference type="Pfam" id="PF09986">
    <property type="entry name" value="DUF2225"/>
    <property type="match status" value="1"/>
</dbReference>
<dbReference type="Proteomes" id="UP000198597">
    <property type="component" value="Unassembled WGS sequence"/>
</dbReference>
<dbReference type="AlphaFoldDB" id="A0A1H0TIS8"/>
<name>A0A1H0TIS8_9CLOT</name>
<dbReference type="STRING" id="94869.SAMN04488529_10766"/>
<accession>A0A1H0TIS8</accession>
<sequence>MEIPHYTFMNTITCPVCGDNFEFISVKAKTSRIISRDSDFFIRYSVINPYFYDVLICSSCGYSSMQSEFNKIKKSQIDLVKNRITPKWKCKFYPNVFTEEIAIQRYKLALLTAVLTDSKTSTKSMICLKIAWIYRLLDDTKNENILLQQALDGFQEVFLNEDLPVYGLDKFSLMYLIGELSRRLNRNDDALKWYSKTLTSVGSTHKIKELAREGRDKIKEL</sequence>
<evidence type="ECO:0000313" key="1">
    <source>
        <dbReference type="EMBL" id="SDP53889.1"/>
    </source>
</evidence>
<dbReference type="GeneID" id="65309901"/>
<reference evidence="1 2" key="1">
    <citation type="submission" date="2016-10" db="EMBL/GenBank/DDBJ databases">
        <authorList>
            <person name="de Groot N.N."/>
        </authorList>
    </citation>
    <scope>NUCLEOTIDE SEQUENCE [LARGE SCALE GENOMIC DNA]</scope>
    <source>
        <strain evidence="1 2">DSM 12272</strain>
    </source>
</reference>
<dbReference type="InterPro" id="IPR018708">
    <property type="entry name" value="DUF2225"/>
</dbReference>
<dbReference type="EMBL" id="FNJM01000007">
    <property type="protein sequence ID" value="SDP53889.1"/>
    <property type="molecule type" value="Genomic_DNA"/>
</dbReference>
<evidence type="ECO:0000313" key="2">
    <source>
        <dbReference type="Proteomes" id="UP000198597"/>
    </source>
</evidence>
<proteinExistence type="predicted"/>
<dbReference type="RefSeq" id="WP_089970284.1">
    <property type="nucleotide sequence ID" value="NZ_CP071376.1"/>
</dbReference>
<gene>
    <name evidence="1" type="ORF">SAMN04488529_10766</name>
</gene>
<organism evidence="1 2">
    <name type="scientific">Clostridium gasigenes</name>
    <dbReference type="NCBI Taxonomy" id="94869"/>
    <lineage>
        <taxon>Bacteria</taxon>
        <taxon>Bacillati</taxon>
        <taxon>Bacillota</taxon>
        <taxon>Clostridia</taxon>
        <taxon>Eubacteriales</taxon>
        <taxon>Clostridiaceae</taxon>
        <taxon>Clostridium</taxon>
    </lineage>
</organism>
<protein>
    <recommendedName>
        <fullName evidence="3">DUF2225 domain-containing protein</fullName>
    </recommendedName>
</protein>
<dbReference type="OrthoDB" id="9780343at2"/>